<evidence type="ECO:0000256" key="2">
    <source>
        <dbReference type="ARBA" id="ARBA00023125"/>
    </source>
</evidence>
<evidence type="ECO:0000256" key="1">
    <source>
        <dbReference type="ARBA" id="ARBA00023015"/>
    </source>
</evidence>
<reference evidence="5 6" key="1">
    <citation type="submission" date="2019-08" db="EMBL/GenBank/DDBJ databases">
        <title>In-depth cultivation of the pig gut microbiome towards novel bacterial diversity and tailored functional studies.</title>
        <authorList>
            <person name="Wylensek D."/>
            <person name="Hitch T.C.A."/>
            <person name="Clavel T."/>
        </authorList>
    </citation>
    <scope>NUCLEOTIDE SEQUENCE [LARGE SCALE GENOMIC DNA]</scope>
    <source>
        <strain evidence="5 6">WB03_NA08</strain>
    </source>
</reference>
<dbReference type="PANTHER" id="PTHR44688">
    <property type="entry name" value="DNA-BINDING TRANSCRIPTIONAL ACTIVATOR DEVR_DOSR"/>
    <property type="match status" value="1"/>
</dbReference>
<evidence type="ECO:0000313" key="5">
    <source>
        <dbReference type="EMBL" id="MSS85173.1"/>
    </source>
</evidence>
<dbReference type="PROSITE" id="PS50043">
    <property type="entry name" value="HTH_LUXR_2"/>
    <property type="match status" value="1"/>
</dbReference>
<comment type="caution">
    <text evidence="5">The sequence shown here is derived from an EMBL/GenBank/DDBJ whole genome shotgun (WGS) entry which is preliminary data.</text>
</comment>
<dbReference type="InterPro" id="IPR000792">
    <property type="entry name" value="Tscrpt_reg_LuxR_C"/>
</dbReference>
<keyword evidence="6" id="KW-1185">Reference proteome</keyword>
<proteinExistence type="predicted"/>
<dbReference type="PRINTS" id="PR00038">
    <property type="entry name" value="HTHLUXR"/>
</dbReference>
<sequence>MAPCTAICTRRTCVQAMFHAMLGEGAPLADFDRYFSTIDWASLALDHAFFLSGRGLMFLDAGDATEATDLLGQASALLAMRDSTNLAGFTAALDSVAATMTGNLERARERYQAWLAASSTSGRLSRPEADRLTLHTILALDGEQAARERFEELVAEAEHAEYWHSLMRLLHDGWRLQLVPPEHDRWGLPRLAEVAGRVQGTLAGLLRVYDAAFSEVNGQGGVDDVAGTPRTAEMLIADHLRTGRPLFAAEVAARAAELASEVGAKGRASRLLDLCAEAVAPLGEVNTPSLGRVRVREAPLSERELEVCELAATGMSNGAIAEQLFLSPRTVEGHLQRAYMKLGVTDRRQLIA</sequence>
<dbReference type="EMBL" id="VULO01000013">
    <property type="protein sequence ID" value="MSS85173.1"/>
    <property type="molecule type" value="Genomic_DNA"/>
</dbReference>
<dbReference type="Pfam" id="PF00196">
    <property type="entry name" value="GerE"/>
    <property type="match status" value="1"/>
</dbReference>
<dbReference type="PROSITE" id="PS00622">
    <property type="entry name" value="HTH_LUXR_1"/>
    <property type="match status" value="1"/>
</dbReference>
<dbReference type="AlphaFoldDB" id="A0A6N7W9L4"/>
<gene>
    <name evidence="5" type="ORF">FYJ24_10475</name>
</gene>
<dbReference type="InterPro" id="IPR016032">
    <property type="entry name" value="Sig_transdc_resp-reg_C-effctor"/>
</dbReference>
<dbReference type="CDD" id="cd06170">
    <property type="entry name" value="LuxR_C_like"/>
    <property type="match status" value="1"/>
</dbReference>
<dbReference type="GO" id="GO:0006355">
    <property type="term" value="P:regulation of DNA-templated transcription"/>
    <property type="evidence" value="ECO:0007669"/>
    <property type="project" value="InterPro"/>
</dbReference>
<dbReference type="InterPro" id="IPR036388">
    <property type="entry name" value="WH-like_DNA-bd_sf"/>
</dbReference>
<dbReference type="SMART" id="SM00421">
    <property type="entry name" value="HTH_LUXR"/>
    <property type="match status" value="1"/>
</dbReference>
<dbReference type="Gene3D" id="1.10.10.10">
    <property type="entry name" value="Winged helix-like DNA-binding domain superfamily/Winged helix DNA-binding domain"/>
    <property type="match status" value="1"/>
</dbReference>
<accession>A0A6N7W9L4</accession>
<feature type="domain" description="HTH luxR-type" evidence="4">
    <location>
        <begin position="293"/>
        <end position="352"/>
    </location>
</feature>
<dbReference type="SUPFAM" id="SSF46894">
    <property type="entry name" value="C-terminal effector domain of the bipartite response regulators"/>
    <property type="match status" value="1"/>
</dbReference>
<dbReference type="PANTHER" id="PTHR44688:SF16">
    <property type="entry name" value="DNA-BINDING TRANSCRIPTIONAL ACTIVATOR DEVR_DOSR"/>
    <property type="match status" value="1"/>
</dbReference>
<evidence type="ECO:0000256" key="3">
    <source>
        <dbReference type="ARBA" id="ARBA00023163"/>
    </source>
</evidence>
<evidence type="ECO:0000313" key="6">
    <source>
        <dbReference type="Proteomes" id="UP000470875"/>
    </source>
</evidence>
<name>A0A6N7W9L4_9ACTO</name>
<protein>
    <submittedName>
        <fullName evidence="5">Helix-turn-helix transcriptional regulator</fullName>
    </submittedName>
</protein>
<keyword evidence="2" id="KW-0238">DNA-binding</keyword>
<evidence type="ECO:0000259" key="4">
    <source>
        <dbReference type="PROSITE" id="PS50043"/>
    </source>
</evidence>
<keyword evidence="3" id="KW-0804">Transcription</keyword>
<dbReference type="GO" id="GO:0003677">
    <property type="term" value="F:DNA binding"/>
    <property type="evidence" value="ECO:0007669"/>
    <property type="project" value="UniProtKB-KW"/>
</dbReference>
<organism evidence="5 6">
    <name type="scientific">Scrofimicrobium canadense</name>
    <dbReference type="NCBI Taxonomy" id="2652290"/>
    <lineage>
        <taxon>Bacteria</taxon>
        <taxon>Bacillati</taxon>
        <taxon>Actinomycetota</taxon>
        <taxon>Actinomycetes</taxon>
        <taxon>Actinomycetales</taxon>
        <taxon>Actinomycetaceae</taxon>
        <taxon>Scrofimicrobium</taxon>
    </lineage>
</organism>
<dbReference type="Proteomes" id="UP000470875">
    <property type="component" value="Unassembled WGS sequence"/>
</dbReference>
<keyword evidence="1" id="KW-0805">Transcription regulation</keyword>